<dbReference type="Proteomes" id="UP000515124">
    <property type="component" value="Unplaced"/>
</dbReference>
<feature type="compositionally biased region" description="Acidic residues" evidence="1">
    <location>
        <begin position="73"/>
        <end position="85"/>
    </location>
</feature>
<accession>A0A6P5T0L6</accession>
<evidence type="ECO:0000313" key="3">
    <source>
        <dbReference type="RefSeq" id="XP_021820087.1"/>
    </source>
</evidence>
<keyword evidence="2" id="KW-1185">Reference proteome</keyword>
<dbReference type="AlphaFoldDB" id="A0A6P5T0L6"/>
<dbReference type="PANTHER" id="PTHR36776">
    <property type="entry name" value="EXPRESSED PROTEIN"/>
    <property type="match status" value="1"/>
</dbReference>
<name>A0A6P5T0L6_PRUAV</name>
<sequence length="191" mass="21482">MKSLYPTRPITAVPKYNSTSYTKISAITNVATPTLNFWVSSPHPIRSPNDFPKPHPHTALRSQSSSNPQSNEQENDEVEEEDDPDAQVQDLVVPEHWLVPSKALEESEWLRVTLHKWLDDEYCPEATNVEISKIAAQSYYKSLLGKQTDLGEILLKMAIELESISYQESFHGAFSSANAAVNLIAQRIEQS</sequence>
<dbReference type="RefSeq" id="XP_021820088.1">
    <property type="nucleotide sequence ID" value="XM_021964396.1"/>
</dbReference>
<evidence type="ECO:0000313" key="4">
    <source>
        <dbReference type="RefSeq" id="XP_021820088.1"/>
    </source>
</evidence>
<reference evidence="3 4" key="1">
    <citation type="submission" date="2025-04" db="UniProtKB">
        <authorList>
            <consortium name="RefSeq"/>
        </authorList>
    </citation>
    <scope>IDENTIFICATION</scope>
</reference>
<evidence type="ECO:0000256" key="1">
    <source>
        <dbReference type="SAM" id="MobiDB-lite"/>
    </source>
</evidence>
<gene>
    <name evidence="3 4" type="primary">LOC110761817</name>
</gene>
<feature type="region of interest" description="Disordered" evidence="1">
    <location>
        <begin position="46"/>
        <end position="86"/>
    </location>
</feature>
<evidence type="ECO:0000313" key="2">
    <source>
        <dbReference type="Proteomes" id="UP000515124"/>
    </source>
</evidence>
<dbReference type="GeneID" id="110761817"/>
<dbReference type="PANTHER" id="PTHR36776:SF1">
    <property type="entry name" value="EXPRESSED PROTEIN"/>
    <property type="match status" value="1"/>
</dbReference>
<dbReference type="KEGG" id="pavi:110761817"/>
<proteinExistence type="predicted"/>
<organism evidence="2 3">
    <name type="scientific">Prunus avium</name>
    <name type="common">Cherry</name>
    <name type="synonym">Cerasus avium</name>
    <dbReference type="NCBI Taxonomy" id="42229"/>
    <lineage>
        <taxon>Eukaryota</taxon>
        <taxon>Viridiplantae</taxon>
        <taxon>Streptophyta</taxon>
        <taxon>Embryophyta</taxon>
        <taxon>Tracheophyta</taxon>
        <taxon>Spermatophyta</taxon>
        <taxon>Magnoliopsida</taxon>
        <taxon>eudicotyledons</taxon>
        <taxon>Gunneridae</taxon>
        <taxon>Pentapetalae</taxon>
        <taxon>rosids</taxon>
        <taxon>fabids</taxon>
        <taxon>Rosales</taxon>
        <taxon>Rosaceae</taxon>
        <taxon>Amygdaloideae</taxon>
        <taxon>Amygdaleae</taxon>
        <taxon>Prunus</taxon>
    </lineage>
</organism>
<protein>
    <submittedName>
        <fullName evidence="3 4">Uncharacterized protein LOC110761817</fullName>
    </submittedName>
</protein>
<feature type="compositionally biased region" description="Low complexity" evidence="1">
    <location>
        <begin position="62"/>
        <end position="72"/>
    </location>
</feature>
<dbReference type="RefSeq" id="XP_021820087.1">
    <property type="nucleotide sequence ID" value="XM_021964395.1"/>
</dbReference>